<evidence type="ECO:0000256" key="1">
    <source>
        <dbReference type="SAM" id="MobiDB-lite"/>
    </source>
</evidence>
<dbReference type="InterPro" id="IPR019734">
    <property type="entry name" value="TPR_rpt"/>
</dbReference>
<dbReference type="SMART" id="SM00028">
    <property type="entry name" value="TPR"/>
    <property type="match status" value="2"/>
</dbReference>
<accession>A0ABU9AQ23</accession>
<evidence type="ECO:0000313" key="3">
    <source>
        <dbReference type="Proteomes" id="UP001371305"/>
    </source>
</evidence>
<dbReference type="InterPro" id="IPR011990">
    <property type="entry name" value="TPR-like_helical_dom_sf"/>
</dbReference>
<keyword evidence="3" id="KW-1185">Reference proteome</keyword>
<organism evidence="2 3">
    <name type="scientific">Luteolibacter soli</name>
    <dbReference type="NCBI Taxonomy" id="3135280"/>
    <lineage>
        <taxon>Bacteria</taxon>
        <taxon>Pseudomonadati</taxon>
        <taxon>Verrucomicrobiota</taxon>
        <taxon>Verrucomicrobiia</taxon>
        <taxon>Verrucomicrobiales</taxon>
        <taxon>Verrucomicrobiaceae</taxon>
        <taxon>Luteolibacter</taxon>
    </lineage>
</organism>
<dbReference type="Gene3D" id="1.25.40.10">
    <property type="entry name" value="Tetratricopeptide repeat domain"/>
    <property type="match status" value="1"/>
</dbReference>
<evidence type="ECO:0000313" key="2">
    <source>
        <dbReference type="EMBL" id="MEK7949202.1"/>
    </source>
</evidence>
<sequence>MDAIPGRTIMKACLTILLVFAAVLGIGTWRDPEFWRTANQRGDALMKGKHFAEAAKAYRDSMRIGIAQYRDGQFEAAAGTFARVPGADGLYNAANAWLMHGQYDKAIGLYDHALGIRKDWKEAMDNKAVAIARRDRMTIADKEREQEATEAYDPDSITFDNKGGNEQKDPKPMEGESKDADLQATWLRRVKTTPAQFLKAKFAWQASEAANAAGGAK</sequence>
<dbReference type="Proteomes" id="UP001371305">
    <property type="component" value="Unassembled WGS sequence"/>
</dbReference>
<dbReference type="EMBL" id="JBBUKT010000001">
    <property type="protein sequence ID" value="MEK7949202.1"/>
    <property type="molecule type" value="Genomic_DNA"/>
</dbReference>
<dbReference type="SUPFAM" id="SSF48452">
    <property type="entry name" value="TPR-like"/>
    <property type="match status" value="1"/>
</dbReference>
<protein>
    <recommendedName>
        <fullName evidence="4">Tetratricopeptide repeat protein</fullName>
    </recommendedName>
</protein>
<name>A0ABU9AQ23_9BACT</name>
<reference evidence="2 3" key="1">
    <citation type="submission" date="2024-04" db="EMBL/GenBank/DDBJ databases">
        <title>Luteolibacter sp. isolated from soil.</title>
        <authorList>
            <person name="An J."/>
        </authorList>
    </citation>
    <scope>NUCLEOTIDE SEQUENCE [LARGE SCALE GENOMIC DNA]</scope>
    <source>
        <strain evidence="2 3">Y139</strain>
    </source>
</reference>
<comment type="caution">
    <text evidence="2">The sequence shown here is derived from an EMBL/GenBank/DDBJ whole genome shotgun (WGS) entry which is preliminary data.</text>
</comment>
<feature type="compositionally biased region" description="Basic and acidic residues" evidence="1">
    <location>
        <begin position="163"/>
        <end position="181"/>
    </location>
</feature>
<gene>
    <name evidence="2" type="ORF">WKV53_01770</name>
</gene>
<evidence type="ECO:0008006" key="4">
    <source>
        <dbReference type="Google" id="ProtNLM"/>
    </source>
</evidence>
<proteinExistence type="predicted"/>
<feature type="region of interest" description="Disordered" evidence="1">
    <location>
        <begin position="143"/>
        <end position="182"/>
    </location>
</feature>